<gene>
    <name evidence="1" type="ORF">CSKR_107239</name>
</gene>
<name>A0A3R7FJD1_CLOSI</name>
<dbReference type="InParanoid" id="A0A3R7FJD1"/>
<organism evidence="1 2">
    <name type="scientific">Clonorchis sinensis</name>
    <name type="common">Chinese liver fluke</name>
    <dbReference type="NCBI Taxonomy" id="79923"/>
    <lineage>
        <taxon>Eukaryota</taxon>
        <taxon>Metazoa</taxon>
        <taxon>Spiralia</taxon>
        <taxon>Lophotrochozoa</taxon>
        <taxon>Platyhelminthes</taxon>
        <taxon>Trematoda</taxon>
        <taxon>Digenea</taxon>
        <taxon>Opisthorchiida</taxon>
        <taxon>Opisthorchiata</taxon>
        <taxon>Opisthorchiidae</taxon>
        <taxon>Clonorchis</taxon>
    </lineage>
</organism>
<reference evidence="1 2" key="2">
    <citation type="journal article" date="2021" name="Genomics">
        <title>High-quality reference genome for Clonorchis sinensis.</title>
        <authorList>
            <person name="Young N.D."/>
            <person name="Stroehlein A.J."/>
            <person name="Kinkar L."/>
            <person name="Wang T."/>
            <person name="Sohn W.M."/>
            <person name="Chang B.C.H."/>
            <person name="Kaur P."/>
            <person name="Weisz D."/>
            <person name="Dudchenko O."/>
            <person name="Aiden E.L."/>
            <person name="Korhonen P.K."/>
            <person name="Gasser R.B."/>
        </authorList>
    </citation>
    <scope>NUCLEOTIDE SEQUENCE [LARGE SCALE GENOMIC DNA]</scope>
    <source>
        <strain evidence="1">Cs-k2</strain>
    </source>
</reference>
<dbReference type="AlphaFoldDB" id="A0A3R7FJD1"/>
<keyword evidence="2" id="KW-1185">Reference proteome</keyword>
<proteinExistence type="predicted"/>
<evidence type="ECO:0000313" key="2">
    <source>
        <dbReference type="Proteomes" id="UP000286415"/>
    </source>
</evidence>
<protein>
    <submittedName>
        <fullName evidence="1">Uncharacterized protein</fullName>
    </submittedName>
</protein>
<dbReference type="Proteomes" id="UP000286415">
    <property type="component" value="Unassembled WGS sequence"/>
</dbReference>
<dbReference type="EMBL" id="NIRI02000010">
    <property type="protein sequence ID" value="KAG5454379.1"/>
    <property type="molecule type" value="Genomic_DNA"/>
</dbReference>
<dbReference type="OrthoDB" id="10051416at2759"/>
<evidence type="ECO:0000313" key="1">
    <source>
        <dbReference type="EMBL" id="KAG5454379.1"/>
    </source>
</evidence>
<accession>A0A3R7FJD1</accession>
<sequence length="173" mass="19028">MTVDSNESVIFSLHSLLKLDSDAVYEEKVYLGGIAKKQHILLLFVGGTKIQRHVVGWAKTNMLLQGLPVWEGCTHQQNVHGIFQSPTGRQILVYRWTTWLERELTDRKISGSKPTSPSRLPLSRLGQPDSIPALVLPSGGMAARHRKGVTAERFSLVSRPGSRLSSVSNTGGT</sequence>
<reference evidence="1 2" key="1">
    <citation type="journal article" date="2018" name="Biotechnol. Adv.">
        <title>Improved genomic resources and new bioinformatic workflow for the carcinogenic parasite Clonorchis sinensis: Biotechnological implications.</title>
        <authorList>
            <person name="Wang D."/>
            <person name="Korhonen P.K."/>
            <person name="Gasser R.B."/>
            <person name="Young N.D."/>
        </authorList>
    </citation>
    <scope>NUCLEOTIDE SEQUENCE [LARGE SCALE GENOMIC DNA]</scope>
    <source>
        <strain evidence="1">Cs-k2</strain>
    </source>
</reference>
<comment type="caution">
    <text evidence="1">The sequence shown here is derived from an EMBL/GenBank/DDBJ whole genome shotgun (WGS) entry which is preliminary data.</text>
</comment>